<evidence type="ECO:0000256" key="5">
    <source>
        <dbReference type="HAMAP-Rule" id="MF_03012"/>
    </source>
</evidence>
<evidence type="ECO:0000259" key="6">
    <source>
        <dbReference type="PROSITE" id="PS50250"/>
    </source>
</evidence>
<dbReference type="GO" id="GO:0071541">
    <property type="term" value="C:eukaryotic translation initiation factor 3 complex, eIF3m"/>
    <property type="evidence" value="ECO:0007669"/>
    <property type="project" value="UniProtKB-UniRule"/>
</dbReference>
<evidence type="ECO:0000256" key="2">
    <source>
        <dbReference type="ARBA" id="ARBA00022490"/>
    </source>
</evidence>
<evidence type="ECO:0000256" key="3">
    <source>
        <dbReference type="ARBA" id="ARBA00022540"/>
    </source>
</evidence>
<dbReference type="InterPro" id="IPR040750">
    <property type="entry name" value="eIF3m_C_helix"/>
</dbReference>
<keyword evidence="2 5" id="KW-0963">Cytoplasm</keyword>
<dbReference type="GO" id="GO:0003743">
    <property type="term" value="F:translation initiation factor activity"/>
    <property type="evidence" value="ECO:0007669"/>
    <property type="project" value="UniProtKB-UniRule"/>
</dbReference>
<dbReference type="PROSITE" id="PS50250">
    <property type="entry name" value="PCI"/>
    <property type="match status" value="1"/>
</dbReference>
<sequence>MTTVVPTSDEDPALSVFRFVSNLSWADAGPEVAEPQVTRLCLEAEEFIALGKWLELANLIVPSAEVIFSKVPEKDIESIFTIICNLVTKTENPDEATEIVKVIIPEKPIQPQIEKPAVRLKIWMNLYNLLESPHSRFYVYNKALELAVVGKVTEYIIPSFKKIDSFLKDWKIGIPDQRKLFLTISNILKDNKSTAKDSFKFLTNYLATFNGEDAHVLEKAKEGAVRAIVEFVKALDIYQCDLLDLPAVGQLEKDAEYSSLYQLLKIFLTQRLDAYLNYHSANSTLLKSYGLVHEESVAKMRLLSLVDLSSDGSAQISYELIKDTLQINDDEVELWVVKAITAKLIVCKIDQMNQVVIVSHHTDRVFSQHQWQTLRTKLVTWRGNIANVISTIQANKITEDGSQAAQGLVVR</sequence>
<gene>
    <name evidence="7" type="ORF">TanjilG_32454</name>
</gene>
<name>A0A1J7I136_LUPAN</name>
<keyword evidence="3 5" id="KW-0396">Initiation factor</keyword>
<organism evidence="7 8">
    <name type="scientific">Lupinus angustifolius</name>
    <name type="common">Narrow-leaved blue lupine</name>
    <dbReference type="NCBI Taxonomy" id="3871"/>
    <lineage>
        <taxon>Eukaryota</taxon>
        <taxon>Viridiplantae</taxon>
        <taxon>Streptophyta</taxon>
        <taxon>Embryophyta</taxon>
        <taxon>Tracheophyta</taxon>
        <taxon>Spermatophyta</taxon>
        <taxon>Magnoliopsida</taxon>
        <taxon>eudicotyledons</taxon>
        <taxon>Gunneridae</taxon>
        <taxon>Pentapetalae</taxon>
        <taxon>rosids</taxon>
        <taxon>fabids</taxon>
        <taxon>Fabales</taxon>
        <taxon>Fabaceae</taxon>
        <taxon>Papilionoideae</taxon>
        <taxon>50 kb inversion clade</taxon>
        <taxon>genistoids sensu lato</taxon>
        <taxon>core genistoids</taxon>
        <taxon>Genisteae</taxon>
        <taxon>Lupinus</taxon>
    </lineage>
</organism>
<keyword evidence="8" id="KW-1185">Reference proteome</keyword>
<evidence type="ECO:0000313" key="7">
    <source>
        <dbReference type="EMBL" id="OIW12338.1"/>
    </source>
</evidence>
<dbReference type="Gramene" id="OIW12338">
    <property type="protein sequence ID" value="OIW12338"/>
    <property type="gene ID" value="TanjilG_32454"/>
</dbReference>
<feature type="domain" description="PCI" evidence="6">
    <location>
        <begin position="197"/>
        <end position="363"/>
    </location>
</feature>
<dbReference type="InterPro" id="IPR045237">
    <property type="entry name" value="COPS7/eIF3m"/>
</dbReference>
<dbReference type="InterPro" id="IPR000717">
    <property type="entry name" value="PCI_dom"/>
</dbReference>
<accession>A0A1J7I136</accession>
<comment type="subcellular location">
    <subcellularLocation>
        <location evidence="5">Cytoplasm</location>
    </subcellularLocation>
</comment>
<reference evidence="7 8" key="1">
    <citation type="journal article" date="2017" name="Plant Biotechnol. J.">
        <title>A comprehensive draft genome sequence for lupin (Lupinus angustifolius), an emerging health food: insights into plant-microbe interactions and legume evolution.</title>
        <authorList>
            <person name="Hane J.K."/>
            <person name="Ming Y."/>
            <person name="Kamphuis L.G."/>
            <person name="Nelson M.N."/>
            <person name="Garg G."/>
            <person name="Atkins C.A."/>
            <person name="Bayer P.E."/>
            <person name="Bravo A."/>
            <person name="Bringans S."/>
            <person name="Cannon S."/>
            <person name="Edwards D."/>
            <person name="Foley R."/>
            <person name="Gao L.L."/>
            <person name="Harrison M.J."/>
            <person name="Huang W."/>
            <person name="Hurgobin B."/>
            <person name="Li S."/>
            <person name="Liu C.W."/>
            <person name="McGrath A."/>
            <person name="Morahan G."/>
            <person name="Murray J."/>
            <person name="Weller J."/>
            <person name="Jian J."/>
            <person name="Singh K.B."/>
        </authorList>
    </citation>
    <scope>NUCLEOTIDE SEQUENCE [LARGE SCALE GENOMIC DNA]</scope>
    <source>
        <strain evidence="8">cv. Tanjil</strain>
        <tissue evidence="7">Whole plant</tissue>
    </source>
</reference>
<evidence type="ECO:0000313" key="8">
    <source>
        <dbReference type="Proteomes" id="UP000188354"/>
    </source>
</evidence>
<evidence type="ECO:0000256" key="4">
    <source>
        <dbReference type="ARBA" id="ARBA00022917"/>
    </source>
</evidence>
<dbReference type="OMA" id="VCLKALW"/>
<dbReference type="HAMAP" id="MF_03012">
    <property type="entry name" value="eIF3m"/>
    <property type="match status" value="1"/>
</dbReference>
<dbReference type="Proteomes" id="UP000188354">
    <property type="component" value="Chromosome LG05"/>
</dbReference>
<protein>
    <recommendedName>
        <fullName evidence="5">Eukaryotic translation initiation factor 3 subunit M</fullName>
        <shortName evidence="5">eIF3m</shortName>
    </recommendedName>
</protein>
<dbReference type="AlphaFoldDB" id="A0A1J7I136"/>
<dbReference type="Pfam" id="PF18005">
    <property type="entry name" value="eIF3m_C_helix"/>
    <property type="match status" value="1"/>
</dbReference>
<proteinExistence type="inferred from homology"/>
<evidence type="ECO:0000256" key="1">
    <source>
        <dbReference type="ARBA" id="ARBA00008482"/>
    </source>
</evidence>
<dbReference type="SMART" id="SM00088">
    <property type="entry name" value="PINT"/>
    <property type="match status" value="1"/>
</dbReference>
<comment type="similarity">
    <text evidence="1">Belongs to the CSN7/EIF3M family. CSN7 subfamily.</text>
</comment>
<dbReference type="STRING" id="3871.A0A1J7I136"/>
<comment type="similarity">
    <text evidence="5">Belongs to the eIF-3 subunit M family.</text>
</comment>
<dbReference type="PANTHER" id="PTHR15350">
    <property type="entry name" value="COP9 SIGNALOSOME COMPLEX SUBUNIT 7/DENDRITIC CELL PROTEIN GA17"/>
    <property type="match status" value="1"/>
</dbReference>
<keyword evidence="4 5" id="KW-0648">Protein biosynthesis</keyword>
<dbReference type="InterPro" id="IPR036390">
    <property type="entry name" value="WH_DNA-bd_sf"/>
</dbReference>
<comment type="subunit">
    <text evidence="5">Component of the eukaryotic translation initiation factor 3 (eIF-3) complex.</text>
</comment>
<dbReference type="SUPFAM" id="SSF46785">
    <property type="entry name" value="Winged helix' DNA-binding domain"/>
    <property type="match status" value="1"/>
</dbReference>
<dbReference type="GO" id="GO:0001732">
    <property type="term" value="P:formation of cytoplasmic translation initiation complex"/>
    <property type="evidence" value="ECO:0007669"/>
    <property type="project" value="UniProtKB-UniRule"/>
</dbReference>
<dbReference type="GO" id="GO:0033290">
    <property type="term" value="C:eukaryotic 48S preinitiation complex"/>
    <property type="evidence" value="ECO:0007669"/>
    <property type="project" value="UniProtKB-UniRule"/>
</dbReference>
<dbReference type="PANTHER" id="PTHR15350:SF2">
    <property type="entry name" value="EUKARYOTIC TRANSLATION INITIATION FACTOR 3 SUBUNIT M"/>
    <property type="match status" value="1"/>
</dbReference>
<dbReference type="InterPro" id="IPR027528">
    <property type="entry name" value="eIF3m"/>
</dbReference>
<comment type="function">
    <text evidence="5">Component of the eukaryotic translation initiation factor 3 (eIF-3) complex, which is involved in protein synthesis of a specialized repertoire of mRNAs and, together with other initiation factors, stimulates binding of mRNA and methionyl-tRNAi to the 40S ribosome. The eIF-3 complex specifically targets and initiates translation of a subset of mRNAs involved in cell proliferation.</text>
</comment>
<dbReference type="EMBL" id="CM007365">
    <property type="protein sequence ID" value="OIW12338.1"/>
    <property type="molecule type" value="Genomic_DNA"/>
</dbReference>
<dbReference type="Pfam" id="PF01399">
    <property type="entry name" value="PCI"/>
    <property type="match status" value="1"/>
</dbReference>
<dbReference type="GO" id="GO:0016282">
    <property type="term" value="C:eukaryotic 43S preinitiation complex"/>
    <property type="evidence" value="ECO:0007669"/>
    <property type="project" value="UniProtKB-UniRule"/>
</dbReference>
<dbReference type="OrthoDB" id="10267031at2759"/>
<dbReference type="KEGG" id="lang:109347386"/>